<reference evidence="2" key="1">
    <citation type="submission" date="2020-08" db="EMBL/GenBank/DDBJ databases">
        <title>Multicomponent nature underlies the extraordinary mechanical properties of spider dragline silk.</title>
        <authorList>
            <person name="Kono N."/>
            <person name="Nakamura H."/>
            <person name="Mori M."/>
            <person name="Yoshida Y."/>
            <person name="Ohtoshi R."/>
            <person name="Malay A.D."/>
            <person name="Moran D.A.P."/>
            <person name="Tomita M."/>
            <person name="Numata K."/>
            <person name="Arakawa K."/>
        </authorList>
    </citation>
    <scope>NUCLEOTIDE SEQUENCE</scope>
</reference>
<name>A0A8X6YHS6_9ARAC</name>
<evidence type="ECO:0000256" key="1">
    <source>
        <dbReference type="SAM" id="MobiDB-lite"/>
    </source>
</evidence>
<sequence>MLNLIPPAVARQSQTGRTYTISPRLGVIASHLMPVPETQQCLQNSYSSGNHQPQPKQTSYHRSSTKVSHPASGSQLFYRDTFRYFLMKFHTSPCIFI</sequence>
<protein>
    <submittedName>
        <fullName evidence="2">Uncharacterized protein</fullName>
    </submittedName>
</protein>
<accession>A0A8X6YHS6</accession>
<proteinExistence type="predicted"/>
<gene>
    <name evidence="2" type="ORF">TNIN_365821</name>
</gene>
<comment type="caution">
    <text evidence="2">The sequence shown here is derived from an EMBL/GenBank/DDBJ whole genome shotgun (WGS) entry which is preliminary data.</text>
</comment>
<dbReference type="Proteomes" id="UP000886998">
    <property type="component" value="Unassembled WGS sequence"/>
</dbReference>
<evidence type="ECO:0000313" key="2">
    <source>
        <dbReference type="EMBL" id="GFY71694.1"/>
    </source>
</evidence>
<feature type="region of interest" description="Disordered" evidence="1">
    <location>
        <begin position="41"/>
        <end position="72"/>
    </location>
</feature>
<dbReference type="EMBL" id="BMAV01019028">
    <property type="protein sequence ID" value="GFY71694.1"/>
    <property type="molecule type" value="Genomic_DNA"/>
</dbReference>
<organism evidence="2 3">
    <name type="scientific">Trichonephila inaurata madagascariensis</name>
    <dbReference type="NCBI Taxonomy" id="2747483"/>
    <lineage>
        <taxon>Eukaryota</taxon>
        <taxon>Metazoa</taxon>
        <taxon>Ecdysozoa</taxon>
        <taxon>Arthropoda</taxon>
        <taxon>Chelicerata</taxon>
        <taxon>Arachnida</taxon>
        <taxon>Araneae</taxon>
        <taxon>Araneomorphae</taxon>
        <taxon>Entelegynae</taxon>
        <taxon>Araneoidea</taxon>
        <taxon>Nephilidae</taxon>
        <taxon>Trichonephila</taxon>
        <taxon>Trichonephila inaurata</taxon>
    </lineage>
</organism>
<dbReference type="AlphaFoldDB" id="A0A8X6YHS6"/>
<evidence type="ECO:0000313" key="3">
    <source>
        <dbReference type="Proteomes" id="UP000886998"/>
    </source>
</evidence>
<keyword evidence="3" id="KW-1185">Reference proteome</keyword>